<dbReference type="InterPro" id="IPR036909">
    <property type="entry name" value="Cyt_c-like_dom_sf"/>
</dbReference>
<dbReference type="RefSeq" id="WP_197443318.1">
    <property type="nucleotide sequence ID" value="NZ_CP036433.1"/>
</dbReference>
<sequence length="589" mass="62908" precursor="true">MTKLLLRFALLTFLAGGLAAVTVSPAAAQSGSIYIRFFEKASPTAQGKYLELIAKFGSPEDLRWLLDHTVDPAGFNAENRDELRLKSLAGLAVAAANNKKQPTGDLTDIGPLLQSENLEIRLAVFRLIGLWKLEAMAEPLQQTVLSSPANGPVQSAALAALSSLGGEKAKETFMKLAADDQPLANRELGIAGLAGVDLPLAAKAAAGLLATADFQEPPGLLMQGFLDQQNGSQELAKALQGTELSRDLARLMLRYLFSVGRNDEELATVLNTQAGITETLKPLDRDELLALAHEVQTAGDPARGEAIFRRNDLSCFKCHALSGAGGKVGPDLSAVGGSSPVEYVITSIMFPSQDIKEAYLTRKVFTLRGKVYQGVVVDRDDKRLILRDATGVETTIPEEDIDEEAEGKSLMPQGLPNFLTHAEFLDLAAFISQLGKPGPYAVRKEPTIQRWRVLREVPPALVADVPHDEIFAQQVLAAADNAWEPAYAMTAGALPLGPLAPADQPVLYLYGEVEAAVAGPVQLSLDSPEGVVAWIDGDRIAAGQSFELPTGKHRITLRVDTRERAADALRAVVEKTSGSSADFQVVGGP</sequence>
<proteinExistence type="predicted"/>
<dbReference type="PROSITE" id="PS51007">
    <property type="entry name" value="CYTC"/>
    <property type="match status" value="1"/>
</dbReference>
<feature type="chain" id="PRO_5022128089" description="Cytochrome c domain-containing protein" evidence="5">
    <location>
        <begin position="20"/>
        <end position="589"/>
    </location>
</feature>
<dbReference type="AlphaFoldDB" id="A0A518DU13"/>
<dbReference type="SUPFAM" id="SSF46626">
    <property type="entry name" value="Cytochrome c"/>
    <property type="match status" value="1"/>
</dbReference>
<dbReference type="Gene3D" id="1.25.10.10">
    <property type="entry name" value="Leucine-rich Repeat Variant"/>
    <property type="match status" value="1"/>
</dbReference>
<reference evidence="7 8" key="1">
    <citation type="submission" date="2019-02" db="EMBL/GenBank/DDBJ databases">
        <title>Deep-cultivation of Planctomycetes and their phenomic and genomic characterization uncovers novel biology.</title>
        <authorList>
            <person name="Wiegand S."/>
            <person name="Jogler M."/>
            <person name="Boedeker C."/>
            <person name="Pinto D."/>
            <person name="Vollmers J."/>
            <person name="Rivas-Marin E."/>
            <person name="Kohn T."/>
            <person name="Peeters S.H."/>
            <person name="Heuer A."/>
            <person name="Rast P."/>
            <person name="Oberbeckmann S."/>
            <person name="Bunk B."/>
            <person name="Jeske O."/>
            <person name="Meyerdierks A."/>
            <person name="Storesund J.E."/>
            <person name="Kallscheuer N."/>
            <person name="Luecker S."/>
            <person name="Lage O.M."/>
            <person name="Pohl T."/>
            <person name="Merkel B.J."/>
            <person name="Hornburger P."/>
            <person name="Mueller R.-W."/>
            <person name="Bruemmer F."/>
            <person name="Labrenz M."/>
            <person name="Spormann A.M."/>
            <person name="Op den Camp H."/>
            <person name="Overmann J."/>
            <person name="Amann R."/>
            <person name="Jetten M.S.M."/>
            <person name="Mascher T."/>
            <person name="Medema M.H."/>
            <person name="Devos D.P."/>
            <person name="Kaster A.-K."/>
            <person name="Ovreas L."/>
            <person name="Rohde M."/>
            <person name="Galperin M.Y."/>
            <person name="Jogler C."/>
        </authorList>
    </citation>
    <scope>NUCLEOTIDE SEQUENCE [LARGE SCALE GENOMIC DNA]</scope>
    <source>
        <strain evidence="7 8">Pla85_3_4</strain>
    </source>
</reference>
<keyword evidence="5" id="KW-0732">Signal</keyword>
<accession>A0A518DU13</accession>
<keyword evidence="1 4" id="KW-0349">Heme</keyword>
<name>A0A518DU13_9BACT</name>
<dbReference type="NCBIfam" id="TIGR02603">
    <property type="entry name" value="CxxCH_TIGR02603"/>
    <property type="match status" value="1"/>
</dbReference>
<dbReference type="Gene3D" id="1.10.760.10">
    <property type="entry name" value="Cytochrome c-like domain"/>
    <property type="match status" value="1"/>
</dbReference>
<dbReference type="PANTHER" id="PTHR33546">
    <property type="entry name" value="LARGE, MULTIFUNCTIONAL SECRETED PROTEIN-RELATED"/>
    <property type="match status" value="1"/>
</dbReference>
<dbReference type="SUPFAM" id="SSF48371">
    <property type="entry name" value="ARM repeat"/>
    <property type="match status" value="1"/>
</dbReference>
<evidence type="ECO:0000256" key="5">
    <source>
        <dbReference type="SAM" id="SignalP"/>
    </source>
</evidence>
<protein>
    <recommendedName>
        <fullName evidence="6">Cytochrome c domain-containing protein</fullName>
    </recommendedName>
</protein>
<evidence type="ECO:0000256" key="1">
    <source>
        <dbReference type="ARBA" id="ARBA00022617"/>
    </source>
</evidence>
<feature type="signal peptide" evidence="5">
    <location>
        <begin position="1"/>
        <end position="19"/>
    </location>
</feature>
<dbReference type="PANTHER" id="PTHR33546:SF1">
    <property type="entry name" value="LARGE, MULTIFUNCTIONAL SECRETED PROTEIN"/>
    <property type="match status" value="1"/>
</dbReference>
<organism evidence="7 8">
    <name type="scientific">Lignipirellula cremea</name>
    <dbReference type="NCBI Taxonomy" id="2528010"/>
    <lineage>
        <taxon>Bacteria</taxon>
        <taxon>Pseudomonadati</taxon>
        <taxon>Planctomycetota</taxon>
        <taxon>Planctomycetia</taxon>
        <taxon>Pirellulales</taxon>
        <taxon>Pirellulaceae</taxon>
        <taxon>Lignipirellula</taxon>
    </lineage>
</organism>
<evidence type="ECO:0000256" key="3">
    <source>
        <dbReference type="ARBA" id="ARBA00023004"/>
    </source>
</evidence>
<evidence type="ECO:0000313" key="7">
    <source>
        <dbReference type="EMBL" id="QDU95327.1"/>
    </source>
</evidence>
<keyword evidence="8" id="KW-1185">Reference proteome</keyword>
<dbReference type="InterPro" id="IPR011989">
    <property type="entry name" value="ARM-like"/>
</dbReference>
<dbReference type="InterPro" id="IPR016024">
    <property type="entry name" value="ARM-type_fold"/>
</dbReference>
<dbReference type="Proteomes" id="UP000317648">
    <property type="component" value="Chromosome"/>
</dbReference>
<keyword evidence="3 4" id="KW-0408">Iron</keyword>
<dbReference type="GO" id="GO:0009055">
    <property type="term" value="F:electron transfer activity"/>
    <property type="evidence" value="ECO:0007669"/>
    <property type="project" value="InterPro"/>
</dbReference>
<gene>
    <name evidence="7" type="ORF">Pla8534_31420</name>
</gene>
<feature type="domain" description="Cytochrome c" evidence="6">
    <location>
        <begin position="299"/>
        <end position="435"/>
    </location>
</feature>
<dbReference type="EMBL" id="CP036433">
    <property type="protein sequence ID" value="QDU95327.1"/>
    <property type="molecule type" value="Genomic_DNA"/>
</dbReference>
<evidence type="ECO:0000256" key="2">
    <source>
        <dbReference type="ARBA" id="ARBA00022723"/>
    </source>
</evidence>
<evidence type="ECO:0000256" key="4">
    <source>
        <dbReference type="PROSITE-ProRule" id="PRU00433"/>
    </source>
</evidence>
<evidence type="ECO:0000313" key="8">
    <source>
        <dbReference type="Proteomes" id="UP000317648"/>
    </source>
</evidence>
<dbReference type="GO" id="GO:0046872">
    <property type="term" value="F:metal ion binding"/>
    <property type="evidence" value="ECO:0007669"/>
    <property type="project" value="UniProtKB-KW"/>
</dbReference>
<dbReference type="GO" id="GO:0020037">
    <property type="term" value="F:heme binding"/>
    <property type="evidence" value="ECO:0007669"/>
    <property type="project" value="InterPro"/>
</dbReference>
<dbReference type="KEGG" id="lcre:Pla8534_31420"/>
<dbReference type="InterPro" id="IPR013427">
    <property type="entry name" value="Haem-bd_dom_put"/>
</dbReference>
<dbReference type="InterPro" id="IPR009056">
    <property type="entry name" value="Cyt_c-like_dom"/>
</dbReference>
<keyword evidence="2 4" id="KW-0479">Metal-binding</keyword>
<evidence type="ECO:0000259" key="6">
    <source>
        <dbReference type="PROSITE" id="PS51007"/>
    </source>
</evidence>